<keyword evidence="5" id="KW-1185">Reference proteome</keyword>
<accession>A0ABT2X030</accession>
<evidence type="ECO:0000256" key="2">
    <source>
        <dbReference type="PROSITE-ProRule" id="PRU00335"/>
    </source>
</evidence>
<dbReference type="RefSeq" id="WP_263333693.1">
    <property type="nucleotide sequence ID" value="NZ_JAOVQO010000003.1"/>
</dbReference>
<reference evidence="4 5" key="1">
    <citation type="submission" date="2022-10" db="EMBL/GenBank/DDBJ databases">
        <title>Defluviimonas sp. nov., isolated from ocean surface sediments.</title>
        <authorList>
            <person name="He W."/>
            <person name="Wang L."/>
            <person name="Zhang D.-F."/>
        </authorList>
    </citation>
    <scope>NUCLEOTIDE SEQUENCE [LARGE SCALE GENOMIC DNA]</scope>
    <source>
        <strain evidence="4 5">WL0024</strain>
    </source>
</reference>
<proteinExistence type="predicted"/>
<name>A0ABT2X030_9RHOB</name>
<feature type="domain" description="HTH tetR-type" evidence="3">
    <location>
        <begin position="12"/>
        <end position="72"/>
    </location>
</feature>
<feature type="DNA-binding region" description="H-T-H motif" evidence="2">
    <location>
        <begin position="35"/>
        <end position="54"/>
    </location>
</feature>
<organism evidence="4 5">
    <name type="scientific">Albidovulum salinarum</name>
    <dbReference type="NCBI Taxonomy" id="2984153"/>
    <lineage>
        <taxon>Bacteria</taxon>
        <taxon>Pseudomonadati</taxon>
        <taxon>Pseudomonadota</taxon>
        <taxon>Alphaproteobacteria</taxon>
        <taxon>Rhodobacterales</taxon>
        <taxon>Paracoccaceae</taxon>
        <taxon>Albidovulum</taxon>
    </lineage>
</organism>
<dbReference type="PROSITE" id="PS50977">
    <property type="entry name" value="HTH_TETR_2"/>
    <property type="match status" value="1"/>
</dbReference>
<evidence type="ECO:0000256" key="1">
    <source>
        <dbReference type="ARBA" id="ARBA00023125"/>
    </source>
</evidence>
<dbReference type="PRINTS" id="PR00455">
    <property type="entry name" value="HTHTETR"/>
</dbReference>
<evidence type="ECO:0000313" key="4">
    <source>
        <dbReference type="EMBL" id="MCU9847290.1"/>
    </source>
</evidence>
<gene>
    <name evidence="4" type="ORF">OEZ60_04655</name>
</gene>
<evidence type="ECO:0000313" key="5">
    <source>
        <dbReference type="Proteomes" id="UP001209535"/>
    </source>
</evidence>
<comment type="caution">
    <text evidence="4">The sequence shown here is derived from an EMBL/GenBank/DDBJ whole genome shotgun (WGS) entry which is preliminary data.</text>
</comment>
<dbReference type="Proteomes" id="UP001209535">
    <property type="component" value="Unassembled WGS sequence"/>
</dbReference>
<dbReference type="SUPFAM" id="SSF46689">
    <property type="entry name" value="Homeodomain-like"/>
    <property type="match status" value="1"/>
</dbReference>
<dbReference type="Gene3D" id="1.10.357.10">
    <property type="entry name" value="Tetracycline Repressor, domain 2"/>
    <property type="match status" value="1"/>
</dbReference>
<sequence>MEDMESLGRGWRGTEAGWIEAAYQLLIEGGVEAVKILPLARRLRLSRTSFYWHFTDRESLLAALVKRWQEKNTGNLVLQTEIAAATINEAVLNLFDCWVTPELFDAALDVAMRNWARTDSDLGRAFEAADNTRLAAIRAMFQRHGYGAEEADIRANTVYLTQVGYLALGTAETLETRLQRIPTYLLTFTGRPGSAAELETFNARHRARIES</sequence>
<dbReference type="Pfam" id="PF00440">
    <property type="entry name" value="TetR_N"/>
    <property type="match status" value="1"/>
</dbReference>
<dbReference type="InterPro" id="IPR009057">
    <property type="entry name" value="Homeodomain-like_sf"/>
</dbReference>
<protein>
    <submittedName>
        <fullName evidence="4">TetR/AcrR family transcriptional regulator</fullName>
    </submittedName>
</protein>
<dbReference type="EMBL" id="JAOVQO010000003">
    <property type="protein sequence ID" value="MCU9847290.1"/>
    <property type="molecule type" value="Genomic_DNA"/>
</dbReference>
<keyword evidence="1 2" id="KW-0238">DNA-binding</keyword>
<dbReference type="InterPro" id="IPR001647">
    <property type="entry name" value="HTH_TetR"/>
</dbReference>
<evidence type="ECO:0000259" key="3">
    <source>
        <dbReference type="PROSITE" id="PS50977"/>
    </source>
</evidence>